<name>A0A8G2CLZ5_ACIRU</name>
<protein>
    <recommendedName>
        <fullName evidence="4">AsnC family protein</fullName>
    </recommendedName>
</protein>
<dbReference type="AlphaFoldDB" id="A0A8G2CLZ5"/>
<dbReference type="RefSeq" id="WP_029313318.1">
    <property type="nucleotide sequence ID" value="NZ_DAOMCH010000009.1"/>
</dbReference>
<evidence type="ECO:0000313" key="3">
    <source>
        <dbReference type="Proteomes" id="UP000186308"/>
    </source>
</evidence>
<evidence type="ECO:0000313" key="2">
    <source>
        <dbReference type="EMBL" id="SIR12788.1"/>
    </source>
</evidence>
<evidence type="ECO:0008006" key="4">
    <source>
        <dbReference type="Google" id="ProtNLM"/>
    </source>
</evidence>
<dbReference type="EMBL" id="FTNE01000016">
    <property type="protein sequence ID" value="SIR12788.1"/>
    <property type="molecule type" value="Genomic_DNA"/>
</dbReference>
<proteinExistence type="predicted"/>
<reference evidence="2 3" key="1">
    <citation type="submission" date="2017-01" db="EMBL/GenBank/DDBJ databases">
        <authorList>
            <person name="Varghese N."/>
            <person name="Submissions S."/>
        </authorList>
    </citation>
    <scope>NUCLEOTIDE SEQUENCE [LARGE SCALE GENOMIC DNA]</scope>
    <source>
        <strain evidence="2 3">ATCC 35905</strain>
    </source>
</reference>
<sequence length="105" mass="11598">MPGRRDWTETADNTIRQMRAAGATWAAIGDVLGLSRNTIIERGRRIQAQGGPVPPRKAERRPEDEPNRAPLHAGHPVAWDVLTSGTILEGTLFVPLSAGRRELRR</sequence>
<feature type="region of interest" description="Disordered" evidence="1">
    <location>
        <begin position="43"/>
        <end position="73"/>
    </location>
</feature>
<accession>A0A8G2CLZ5</accession>
<dbReference type="Proteomes" id="UP000186308">
    <property type="component" value="Unassembled WGS sequence"/>
</dbReference>
<gene>
    <name evidence="2" type="ORF">SAMN05421828_11644</name>
</gene>
<comment type="caution">
    <text evidence="2">The sequence shown here is derived from an EMBL/GenBank/DDBJ whole genome shotgun (WGS) entry which is preliminary data.</text>
</comment>
<dbReference type="OrthoDB" id="7273706at2"/>
<evidence type="ECO:0000256" key="1">
    <source>
        <dbReference type="SAM" id="MobiDB-lite"/>
    </source>
</evidence>
<keyword evidence="3" id="KW-1185">Reference proteome</keyword>
<organism evidence="2 3">
    <name type="scientific">Acidiphilium rubrum</name>
    <dbReference type="NCBI Taxonomy" id="526"/>
    <lineage>
        <taxon>Bacteria</taxon>
        <taxon>Pseudomonadati</taxon>
        <taxon>Pseudomonadota</taxon>
        <taxon>Alphaproteobacteria</taxon>
        <taxon>Acetobacterales</taxon>
        <taxon>Acidocellaceae</taxon>
        <taxon>Acidiphilium</taxon>
    </lineage>
</organism>
<feature type="compositionally biased region" description="Basic and acidic residues" evidence="1">
    <location>
        <begin position="56"/>
        <end position="67"/>
    </location>
</feature>